<dbReference type="AlphaFoldDB" id="A0A1X9YN34"/>
<evidence type="ECO:0000313" key="10">
    <source>
        <dbReference type="EMBL" id="ARS34285.1"/>
    </source>
</evidence>
<evidence type="ECO:0000256" key="9">
    <source>
        <dbReference type="SAM" id="Phobius"/>
    </source>
</evidence>
<feature type="transmembrane region" description="Helical" evidence="9">
    <location>
        <begin position="231"/>
        <end position="249"/>
    </location>
</feature>
<evidence type="ECO:0000256" key="4">
    <source>
        <dbReference type="ARBA" id="ARBA00022692"/>
    </source>
</evidence>
<comment type="subcellular location">
    <subcellularLocation>
        <location evidence="1">Cell membrane</location>
        <topology evidence="1">Multi-pass membrane protein</topology>
    </subcellularLocation>
</comment>
<accession>A0A1X9YN34</accession>
<dbReference type="GO" id="GO:0005254">
    <property type="term" value="F:chloride channel activity"/>
    <property type="evidence" value="ECO:0007669"/>
    <property type="project" value="InterPro"/>
</dbReference>
<reference evidence="11" key="1">
    <citation type="submission" date="2017-05" db="EMBL/GenBank/DDBJ databases">
        <authorList>
            <person name="Ray J."/>
            <person name="Price M."/>
            <person name="Deutschbauer A."/>
        </authorList>
    </citation>
    <scope>NUCLEOTIDE SEQUENCE [LARGE SCALE GENOMIC DNA]</scope>
    <source>
        <strain evidence="11">DSM 19842</strain>
    </source>
</reference>
<dbReference type="Pfam" id="PF25539">
    <property type="entry name" value="Bestrophin_2"/>
    <property type="match status" value="1"/>
</dbReference>
<dbReference type="PANTHER" id="PTHR33281">
    <property type="entry name" value="UPF0187 PROTEIN YNEE"/>
    <property type="match status" value="1"/>
</dbReference>
<dbReference type="GO" id="GO:0005886">
    <property type="term" value="C:plasma membrane"/>
    <property type="evidence" value="ECO:0007669"/>
    <property type="project" value="UniProtKB-SubCell"/>
</dbReference>
<feature type="transmembrane region" description="Helical" evidence="9">
    <location>
        <begin position="20"/>
        <end position="38"/>
    </location>
</feature>
<evidence type="ECO:0000256" key="7">
    <source>
        <dbReference type="ARBA" id="ARBA00023136"/>
    </source>
</evidence>
<proteinExistence type="inferred from homology"/>
<keyword evidence="11" id="KW-1185">Reference proteome</keyword>
<name>A0A1X9YN34_9BACT</name>
<keyword evidence="6" id="KW-0406">Ion transport</keyword>
<dbReference type="Proteomes" id="UP000266292">
    <property type="component" value="Chromosome"/>
</dbReference>
<dbReference type="KEGG" id="pact:CA264_01860"/>
<keyword evidence="3" id="KW-1003">Cell membrane</keyword>
<dbReference type="STRING" id="709015.GCA_000472485_00366"/>
<keyword evidence="4 9" id="KW-0812">Transmembrane</keyword>
<keyword evidence="2" id="KW-0813">Transport</keyword>
<evidence type="ECO:0000256" key="3">
    <source>
        <dbReference type="ARBA" id="ARBA00022475"/>
    </source>
</evidence>
<evidence type="ECO:0000256" key="8">
    <source>
        <dbReference type="ARBA" id="ARBA00034708"/>
    </source>
</evidence>
<sequence length="301" mass="34938">MLIDKTIPFSYMLNKVKYDVLRVLLFSVAFHLLKHFFTDYLPPVPFQLPAILGTSISLILAFKLNQSYDRWWEARKVWGAIVNDSRSLVLQLKGFVDEERTEPRQLLHRMAYRQIAWCYSLGESLRGNEPIKEEQEANLSPEEINYIRKHSNKPLALLMCHVHDLKALLRLEAVNPYQQVQLDSTLTRLCESMGKAERIRGTVFPVTYKLIVHFFIYLFLVVLSLALVETIGVYEIPVLTFIATTFFLIEKTARHMQDPFRNKPTDTPVTAIARTIEINIKQILHDADVPKPLAAEKYYIM</sequence>
<evidence type="ECO:0000256" key="5">
    <source>
        <dbReference type="ARBA" id="ARBA00022989"/>
    </source>
</evidence>
<evidence type="ECO:0008006" key="12">
    <source>
        <dbReference type="Google" id="ProtNLM"/>
    </source>
</evidence>
<gene>
    <name evidence="10" type="ORF">CA264_01860</name>
</gene>
<dbReference type="OrthoDB" id="445589at2"/>
<organism evidence="10 11">
    <name type="scientific">Pontibacter actiniarum</name>
    <dbReference type="NCBI Taxonomy" id="323450"/>
    <lineage>
        <taxon>Bacteria</taxon>
        <taxon>Pseudomonadati</taxon>
        <taxon>Bacteroidota</taxon>
        <taxon>Cytophagia</taxon>
        <taxon>Cytophagales</taxon>
        <taxon>Hymenobacteraceae</taxon>
        <taxon>Pontibacter</taxon>
    </lineage>
</organism>
<keyword evidence="5 9" id="KW-1133">Transmembrane helix</keyword>
<keyword evidence="7 9" id="KW-0472">Membrane</keyword>
<evidence type="ECO:0000256" key="1">
    <source>
        <dbReference type="ARBA" id="ARBA00004651"/>
    </source>
</evidence>
<evidence type="ECO:0000256" key="2">
    <source>
        <dbReference type="ARBA" id="ARBA00022448"/>
    </source>
</evidence>
<feature type="transmembrane region" description="Helical" evidence="9">
    <location>
        <begin position="44"/>
        <end position="62"/>
    </location>
</feature>
<comment type="similarity">
    <text evidence="8">Belongs to the anion channel-forming bestrophin (TC 1.A.46) family.</text>
</comment>
<dbReference type="RefSeq" id="WP_025604120.1">
    <property type="nucleotide sequence ID" value="NZ_CP021235.1"/>
</dbReference>
<evidence type="ECO:0000313" key="11">
    <source>
        <dbReference type="Proteomes" id="UP000266292"/>
    </source>
</evidence>
<feature type="transmembrane region" description="Helical" evidence="9">
    <location>
        <begin position="203"/>
        <end position="225"/>
    </location>
</feature>
<dbReference type="InterPro" id="IPR044669">
    <property type="entry name" value="YneE/VCCN1/2-like"/>
</dbReference>
<dbReference type="PANTHER" id="PTHR33281:SF19">
    <property type="entry name" value="VOLTAGE-DEPENDENT ANION CHANNEL-FORMING PROTEIN YNEE"/>
    <property type="match status" value="1"/>
</dbReference>
<protein>
    <recommendedName>
        <fullName evidence="12">Bestrophin</fullName>
    </recommendedName>
</protein>
<dbReference type="EMBL" id="CP021235">
    <property type="protein sequence ID" value="ARS34285.1"/>
    <property type="molecule type" value="Genomic_DNA"/>
</dbReference>
<evidence type="ECO:0000256" key="6">
    <source>
        <dbReference type="ARBA" id="ARBA00023065"/>
    </source>
</evidence>